<evidence type="ECO:0000256" key="5">
    <source>
        <dbReference type="ARBA" id="ARBA00023163"/>
    </source>
</evidence>
<feature type="compositionally biased region" description="Polar residues" evidence="7">
    <location>
        <begin position="293"/>
        <end position="318"/>
    </location>
</feature>
<dbReference type="PANTHER" id="PTHR13011">
    <property type="entry name" value="TFIIF-ALPHA"/>
    <property type="match status" value="1"/>
</dbReference>
<evidence type="ECO:0000256" key="2">
    <source>
        <dbReference type="ARBA" id="ARBA00005249"/>
    </source>
</evidence>
<dbReference type="AlphaFoldDB" id="A0A9P1GY86"/>
<dbReference type="EMBL" id="CALLCH030000007">
    <property type="protein sequence ID" value="CAI4213006.1"/>
    <property type="molecule type" value="Genomic_DNA"/>
</dbReference>
<dbReference type="InterPro" id="IPR011039">
    <property type="entry name" value="TFIIF_interaction"/>
</dbReference>
<dbReference type="GO" id="GO:0006367">
    <property type="term" value="P:transcription initiation at RNA polymerase II promoter"/>
    <property type="evidence" value="ECO:0007669"/>
    <property type="project" value="InterPro"/>
</dbReference>
<accession>A0A9P1GY86</accession>
<feature type="compositionally biased region" description="Basic and acidic residues" evidence="7">
    <location>
        <begin position="279"/>
        <end position="292"/>
    </location>
</feature>
<comment type="caution">
    <text evidence="8">The sequence shown here is derived from an EMBL/GenBank/DDBJ whole genome shotgun (WGS) entry which is preliminary data.</text>
</comment>
<keyword evidence="3" id="KW-0805">Transcription regulation</keyword>
<feature type="region of interest" description="Disordered" evidence="7">
    <location>
        <begin position="145"/>
        <end position="331"/>
    </location>
</feature>
<name>A0A9P1GY86_9PEZI</name>
<dbReference type="GO" id="GO:0016251">
    <property type="term" value="F:RNA polymerase II general transcription initiation factor activity"/>
    <property type="evidence" value="ECO:0007669"/>
    <property type="project" value="TreeGrafter"/>
</dbReference>
<comment type="similarity">
    <text evidence="2">Belongs to the TFIIF alpha subunit family.</text>
</comment>
<evidence type="ECO:0000256" key="6">
    <source>
        <dbReference type="ARBA" id="ARBA00023242"/>
    </source>
</evidence>
<dbReference type="InterPro" id="IPR008851">
    <property type="entry name" value="TFIIF-alpha"/>
</dbReference>
<reference evidence="8" key="1">
    <citation type="submission" date="2022-11" db="EMBL/GenBank/DDBJ databases">
        <authorList>
            <person name="Scott C."/>
            <person name="Bruce N."/>
        </authorList>
    </citation>
    <scope>NUCLEOTIDE SEQUENCE</scope>
</reference>
<evidence type="ECO:0000256" key="3">
    <source>
        <dbReference type="ARBA" id="ARBA00023015"/>
    </source>
</evidence>
<dbReference type="GO" id="GO:0001096">
    <property type="term" value="F:TFIIF-class transcription factor complex binding"/>
    <property type="evidence" value="ECO:0007669"/>
    <property type="project" value="TreeGrafter"/>
</dbReference>
<dbReference type="Proteomes" id="UP000838763">
    <property type="component" value="Unassembled WGS sequence"/>
</dbReference>
<keyword evidence="9" id="KW-1185">Reference proteome</keyword>
<evidence type="ECO:0000313" key="8">
    <source>
        <dbReference type="EMBL" id="CAI4213006.1"/>
    </source>
</evidence>
<feature type="compositionally biased region" description="Basic and acidic residues" evidence="7">
    <location>
        <begin position="48"/>
        <end position="74"/>
    </location>
</feature>
<comment type="subcellular location">
    <subcellularLocation>
        <location evidence="1">Nucleus</location>
    </subcellularLocation>
</comment>
<feature type="compositionally biased region" description="Acidic residues" evidence="7">
    <location>
        <begin position="165"/>
        <end position="188"/>
    </location>
</feature>
<keyword evidence="6" id="KW-0539">Nucleus</keyword>
<keyword evidence="4" id="KW-0238">DNA-binding</keyword>
<evidence type="ECO:0000256" key="1">
    <source>
        <dbReference type="ARBA" id="ARBA00004123"/>
    </source>
</evidence>
<dbReference type="GO" id="GO:0003677">
    <property type="term" value="F:DNA binding"/>
    <property type="evidence" value="ECO:0007669"/>
    <property type="project" value="UniProtKB-KW"/>
</dbReference>
<feature type="compositionally biased region" description="Basic and acidic residues" evidence="7">
    <location>
        <begin position="96"/>
        <end position="114"/>
    </location>
</feature>
<feature type="compositionally biased region" description="Basic residues" evidence="7">
    <location>
        <begin position="230"/>
        <end position="239"/>
    </location>
</feature>
<feature type="region of interest" description="Disordered" evidence="7">
    <location>
        <begin position="1"/>
        <end position="114"/>
    </location>
</feature>
<evidence type="ECO:0000313" key="9">
    <source>
        <dbReference type="Proteomes" id="UP000838763"/>
    </source>
</evidence>
<proteinExistence type="inferred from homology"/>
<dbReference type="OrthoDB" id="76676at2759"/>
<protein>
    <submittedName>
        <fullName evidence="8">Uncharacterized protein</fullName>
    </submittedName>
</protein>
<evidence type="ECO:0000256" key="4">
    <source>
        <dbReference type="ARBA" id="ARBA00023125"/>
    </source>
</evidence>
<feature type="compositionally biased region" description="Polar residues" evidence="7">
    <location>
        <begin position="191"/>
        <end position="202"/>
    </location>
</feature>
<feature type="compositionally biased region" description="Acidic residues" evidence="7">
    <location>
        <begin position="264"/>
        <end position="275"/>
    </location>
</feature>
<feature type="compositionally biased region" description="Low complexity" evidence="7">
    <location>
        <begin position="253"/>
        <end position="263"/>
    </location>
</feature>
<dbReference type="PANTHER" id="PTHR13011:SF0">
    <property type="entry name" value="GENERAL TRANSCRIPTION FACTOR IIF SUBUNIT 1"/>
    <property type="match status" value="1"/>
</dbReference>
<keyword evidence="5" id="KW-0804">Transcription</keyword>
<organism evidence="8 9">
    <name type="scientific">Parascedosporium putredinis</name>
    <dbReference type="NCBI Taxonomy" id="1442378"/>
    <lineage>
        <taxon>Eukaryota</taxon>
        <taxon>Fungi</taxon>
        <taxon>Dikarya</taxon>
        <taxon>Ascomycota</taxon>
        <taxon>Pezizomycotina</taxon>
        <taxon>Sordariomycetes</taxon>
        <taxon>Hypocreomycetidae</taxon>
        <taxon>Microascales</taxon>
        <taxon>Microascaceae</taxon>
        <taxon>Parascedosporium</taxon>
    </lineage>
</organism>
<feature type="compositionally biased region" description="Basic and acidic residues" evidence="7">
    <location>
        <begin position="214"/>
        <end position="229"/>
    </location>
</feature>
<dbReference type="GO" id="GO:0005674">
    <property type="term" value="C:transcription factor TFIIF complex"/>
    <property type="evidence" value="ECO:0007669"/>
    <property type="project" value="TreeGrafter"/>
</dbReference>
<gene>
    <name evidence="8" type="ORF">PPNO1_LOCUS2758</name>
</gene>
<evidence type="ECO:0000256" key="7">
    <source>
        <dbReference type="SAM" id="MobiDB-lite"/>
    </source>
</evidence>
<dbReference type="SUPFAM" id="SSF50916">
    <property type="entry name" value="Rap30/74 interaction domains"/>
    <property type="match status" value="1"/>
</dbReference>
<sequence length="354" mass="40082">MRLSSSKTSEDGKAVDPTDQDSFTRPVTLHRRDPRQPPAGRPVLVKESMPEAKPIDDKEAERLQQAKADREAQRAMDQAKIAPSVKDMTAKKQKKPKEEKISFNRMPRTEQGRKEADLRYEEALPWHLEDVDAHNVWLKDDFRNHGQRSRARPVSSANEVRGYDEVDMEGDEFDDDDENPGFENDDEDTKISNNRIRQNQLGANLFGDGDENEVDAREESEMRRELERRKATKKLKKTLIKRENINDIESDDTASSADPFADSSSEDEEEEEEDGSQIKLEDEDKVKTDIDKGQSSLAVKGSRATSLYQFKQSSNSPSKEGHGARSASPKPAIEAWEIVQALPQLPDGITITNF</sequence>
<dbReference type="GO" id="GO:0032968">
    <property type="term" value="P:positive regulation of transcription elongation by RNA polymerase II"/>
    <property type="evidence" value="ECO:0007669"/>
    <property type="project" value="InterPro"/>
</dbReference>